<dbReference type="NCBIfam" id="NF033788">
    <property type="entry name" value="HTH_metalloreg"/>
    <property type="match status" value="1"/>
</dbReference>
<evidence type="ECO:0000259" key="4">
    <source>
        <dbReference type="PROSITE" id="PS50987"/>
    </source>
</evidence>
<dbReference type="Gene3D" id="1.10.10.10">
    <property type="entry name" value="Winged helix-like DNA-binding domain superfamily/Winged helix DNA-binding domain"/>
    <property type="match status" value="1"/>
</dbReference>
<name>A0ABU5SA08_9BACT</name>
<dbReference type="SMART" id="SM00418">
    <property type="entry name" value="HTH_ARSR"/>
    <property type="match status" value="1"/>
</dbReference>
<comment type="caution">
    <text evidence="5">The sequence shown here is derived from an EMBL/GenBank/DDBJ whole genome shotgun (WGS) entry which is preliminary data.</text>
</comment>
<dbReference type="InterPro" id="IPR036388">
    <property type="entry name" value="WH-like_DNA-bd_sf"/>
</dbReference>
<dbReference type="Proteomes" id="UP001303899">
    <property type="component" value="Unassembled WGS sequence"/>
</dbReference>
<gene>
    <name evidence="5" type="ORF">VB776_20415</name>
</gene>
<protein>
    <submittedName>
        <fullName evidence="5">Metalloregulator ArsR/SmtB family transcription factor</fullName>
    </submittedName>
</protein>
<proteinExistence type="predicted"/>
<keyword evidence="3" id="KW-0804">Transcription</keyword>
<reference evidence="5 6" key="1">
    <citation type="submission" date="2023-12" db="EMBL/GenBank/DDBJ databases">
        <title>Novel species of the genus Arcicella isolated from rivers.</title>
        <authorList>
            <person name="Lu H."/>
        </authorList>
    </citation>
    <scope>NUCLEOTIDE SEQUENCE [LARGE SCALE GENOMIC DNA]</scope>
    <source>
        <strain evidence="5 6">DC2W</strain>
    </source>
</reference>
<keyword evidence="1" id="KW-0805">Transcription regulation</keyword>
<accession>A0ABU5SA08</accession>
<evidence type="ECO:0000313" key="5">
    <source>
        <dbReference type="EMBL" id="MEA5405313.1"/>
    </source>
</evidence>
<keyword evidence="6" id="KW-1185">Reference proteome</keyword>
<dbReference type="PROSITE" id="PS50987">
    <property type="entry name" value="HTH_ARSR_2"/>
    <property type="match status" value="1"/>
</dbReference>
<dbReference type="RefSeq" id="WP_323698723.1">
    <property type="nucleotide sequence ID" value="NZ_JAYGIL010000033.1"/>
</dbReference>
<dbReference type="InterPro" id="IPR011991">
    <property type="entry name" value="ArsR-like_HTH"/>
</dbReference>
<keyword evidence="2" id="KW-0238">DNA-binding</keyword>
<sequence>MQEEISHFVEKTTNAIADSYRLKILLTLSQKGEMYCGEVQQLIGLSQSTCSHHVAILIESELVESKKEGKFHKISLNRENFKKLSAFFQELS</sequence>
<evidence type="ECO:0000313" key="6">
    <source>
        <dbReference type="Proteomes" id="UP001303899"/>
    </source>
</evidence>
<evidence type="ECO:0000256" key="1">
    <source>
        <dbReference type="ARBA" id="ARBA00023015"/>
    </source>
</evidence>
<feature type="domain" description="HTH arsR-type" evidence="4">
    <location>
        <begin position="1"/>
        <end position="92"/>
    </location>
</feature>
<dbReference type="EMBL" id="JAYGIL010000033">
    <property type="protein sequence ID" value="MEA5405313.1"/>
    <property type="molecule type" value="Genomic_DNA"/>
</dbReference>
<organism evidence="5 6">
    <name type="scientific">Arcicella gelida</name>
    <dbReference type="NCBI Taxonomy" id="2984195"/>
    <lineage>
        <taxon>Bacteria</taxon>
        <taxon>Pseudomonadati</taxon>
        <taxon>Bacteroidota</taxon>
        <taxon>Cytophagia</taxon>
        <taxon>Cytophagales</taxon>
        <taxon>Flectobacillaceae</taxon>
        <taxon>Arcicella</taxon>
    </lineage>
</organism>
<dbReference type="PRINTS" id="PR00778">
    <property type="entry name" value="HTHARSR"/>
</dbReference>
<dbReference type="CDD" id="cd00090">
    <property type="entry name" value="HTH_ARSR"/>
    <property type="match status" value="1"/>
</dbReference>
<dbReference type="InterPro" id="IPR036390">
    <property type="entry name" value="WH_DNA-bd_sf"/>
</dbReference>
<dbReference type="Pfam" id="PF12840">
    <property type="entry name" value="HTH_20"/>
    <property type="match status" value="1"/>
</dbReference>
<evidence type="ECO:0000256" key="2">
    <source>
        <dbReference type="ARBA" id="ARBA00023125"/>
    </source>
</evidence>
<dbReference type="PANTHER" id="PTHR33154">
    <property type="entry name" value="TRANSCRIPTIONAL REGULATOR, ARSR FAMILY"/>
    <property type="match status" value="1"/>
</dbReference>
<dbReference type="InterPro" id="IPR051081">
    <property type="entry name" value="HTH_MetalResp_TranReg"/>
</dbReference>
<dbReference type="InterPro" id="IPR001845">
    <property type="entry name" value="HTH_ArsR_DNA-bd_dom"/>
</dbReference>
<dbReference type="PANTHER" id="PTHR33154:SF33">
    <property type="entry name" value="TRANSCRIPTIONAL REPRESSOR SDPR"/>
    <property type="match status" value="1"/>
</dbReference>
<evidence type="ECO:0000256" key="3">
    <source>
        <dbReference type="ARBA" id="ARBA00023163"/>
    </source>
</evidence>
<dbReference type="SUPFAM" id="SSF46785">
    <property type="entry name" value="Winged helix' DNA-binding domain"/>
    <property type="match status" value="1"/>
</dbReference>